<name>A0AAD9JKQ2_9ANNE</name>
<dbReference type="InterPro" id="IPR029625">
    <property type="entry name" value="FAM169"/>
</dbReference>
<dbReference type="PANTHER" id="PTHR22442">
    <property type="match status" value="1"/>
</dbReference>
<organism evidence="1 2">
    <name type="scientific">Paralvinella palmiformis</name>
    <dbReference type="NCBI Taxonomy" id="53620"/>
    <lineage>
        <taxon>Eukaryota</taxon>
        <taxon>Metazoa</taxon>
        <taxon>Spiralia</taxon>
        <taxon>Lophotrochozoa</taxon>
        <taxon>Annelida</taxon>
        <taxon>Polychaeta</taxon>
        <taxon>Sedentaria</taxon>
        <taxon>Canalipalpata</taxon>
        <taxon>Terebellida</taxon>
        <taxon>Terebelliformia</taxon>
        <taxon>Alvinellidae</taxon>
        <taxon>Paralvinella</taxon>
    </lineage>
</organism>
<proteinExistence type="predicted"/>
<gene>
    <name evidence="1" type="ORF">LSH36_279g03099</name>
</gene>
<dbReference type="Proteomes" id="UP001208570">
    <property type="component" value="Unassembled WGS sequence"/>
</dbReference>
<protein>
    <submittedName>
        <fullName evidence="1">Uncharacterized protein</fullName>
    </submittedName>
</protein>
<feature type="non-terminal residue" evidence="1">
    <location>
        <position position="1"/>
    </location>
</feature>
<dbReference type="AlphaFoldDB" id="A0AAD9JKQ2"/>
<dbReference type="PANTHER" id="PTHR22442:SF10">
    <property type="entry name" value="N-ACETYLTRANSFERASE, GNAT FAMILY-RELATED"/>
    <property type="match status" value="1"/>
</dbReference>
<comment type="caution">
    <text evidence="1">The sequence shown here is derived from an EMBL/GenBank/DDBJ whole genome shotgun (WGS) entry which is preliminary data.</text>
</comment>
<sequence>VDVDEAFIRREDIHGSSEQNDDNTMLSLLKCKHCDKGIVTYIMHTFCRTQTKHLLATQPCTYQIPKPDHMKDHSEHVTLYILINICHNQYDFDPDLQESPFRCHSSTELGWLLWKNGEAVGFYTIKNKGKFIPLFPYHFDNNADNYYG</sequence>
<accession>A0AAD9JKQ2</accession>
<keyword evidence="2" id="KW-1185">Reference proteome</keyword>
<evidence type="ECO:0000313" key="1">
    <source>
        <dbReference type="EMBL" id="KAK2154020.1"/>
    </source>
</evidence>
<dbReference type="EMBL" id="JAODUP010000279">
    <property type="protein sequence ID" value="KAK2154020.1"/>
    <property type="molecule type" value="Genomic_DNA"/>
</dbReference>
<reference evidence="1" key="1">
    <citation type="journal article" date="2023" name="Mol. Biol. Evol.">
        <title>Third-Generation Sequencing Reveals the Adaptive Role of the Epigenome in Three Deep-Sea Polychaetes.</title>
        <authorList>
            <person name="Perez M."/>
            <person name="Aroh O."/>
            <person name="Sun Y."/>
            <person name="Lan Y."/>
            <person name="Juniper S.K."/>
            <person name="Young C.R."/>
            <person name="Angers B."/>
            <person name="Qian P.Y."/>
        </authorList>
    </citation>
    <scope>NUCLEOTIDE SEQUENCE</scope>
    <source>
        <strain evidence="1">P08H-3</strain>
    </source>
</reference>
<evidence type="ECO:0000313" key="2">
    <source>
        <dbReference type="Proteomes" id="UP001208570"/>
    </source>
</evidence>